<organism evidence="2 3">
    <name type="scientific">Saccharophagus degradans</name>
    <dbReference type="NCBI Taxonomy" id="86304"/>
    <lineage>
        <taxon>Bacteria</taxon>
        <taxon>Pseudomonadati</taxon>
        <taxon>Pseudomonadota</taxon>
        <taxon>Gammaproteobacteria</taxon>
        <taxon>Cellvibrionales</taxon>
        <taxon>Cellvibrionaceae</taxon>
        <taxon>Saccharophagus</taxon>
    </lineage>
</organism>
<gene>
    <name evidence="2" type="ORF">Q4521_07170</name>
</gene>
<feature type="transmembrane region" description="Helical" evidence="1">
    <location>
        <begin position="354"/>
        <end position="374"/>
    </location>
</feature>
<dbReference type="AlphaFoldDB" id="A0AAW7X3U7"/>
<dbReference type="EMBL" id="JAUOPB010000004">
    <property type="protein sequence ID" value="MDO6422249.1"/>
    <property type="molecule type" value="Genomic_DNA"/>
</dbReference>
<keyword evidence="1" id="KW-1133">Transmembrane helix</keyword>
<keyword evidence="1" id="KW-0812">Transmembrane</keyword>
<feature type="transmembrane region" description="Helical" evidence="1">
    <location>
        <begin position="222"/>
        <end position="240"/>
    </location>
</feature>
<dbReference type="InterPro" id="IPR025291">
    <property type="entry name" value="DUF4153"/>
</dbReference>
<feature type="transmembrane region" description="Helical" evidence="1">
    <location>
        <begin position="103"/>
        <end position="123"/>
    </location>
</feature>
<evidence type="ECO:0000313" key="3">
    <source>
        <dbReference type="Proteomes" id="UP001169760"/>
    </source>
</evidence>
<keyword evidence="1" id="KW-0472">Membrane</keyword>
<reference evidence="2" key="1">
    <citation type="submission" date="2023-07" db="EMBL/GenBank/DDBJ databases">
        <title>Genome content predicts the carbon catabolic preferences of heterotrophic bacteria.</title>
        <authorList>
            <person name="Gralka M."/>
        </authorList>
    </citation>
    <scope>NUCLEOTIDE SEQUENCE</scope>
    <source>
        <strain evidence="2">I3M17_2</strain>
    </source>
</reference>
<proteinExistence type="predicted"/>
<feature type="transmembrane region" description="Helical" evidence="1">
    <location>
        <begin position="12"/>
        <end position="29"/>
    </location>
</feature>
<feature type="transmembrane region" description="Helical" evidence="1">
    <location>
        <begin position="283"/>
        <end position="301"/>
    </location>
</feature>
<feature type="transmembrane region" description="Helical" evidence="1">
    <location>
        <begin position="321"/>
        <end position="342"/>
    </location>
</feature>
<name>A0AAW7X3U7_9GAMM</name>
<comment type="caution">
    <text evidence="2">The sequence shown here is derived from an EMBL/GenBank/DDBJ whole genome shotgun (WGS) entry which is preliminary data.</text>
</comment>
<dbReference type="Proteomes" id="UP001169760">
    <property type="component" value="Unassembled WGS sequence"/>
</dbReference>
<evidence type="ECO:0000256" key="1">
    <source>
        <dbReference type="SAM" id="Phobius"/>
    </source>
</evidence>
<feature type="transmembrane region" description="Helical" evidence="1">
    <location>
        <begin position="185"/>
        <end position="202"/>
    </location>
</feature>
<evidence type="ECO:0000313" key="2">
    <source>
        <dbReference type="EMBL" id="MDO6422249.1"/>
    </source>
</evidence>
<feature type="transmembrane region" description="Helical" evidence="1">
    <location>
        <begin position="41"/>
        <end position="62"/>
    </location>
</feature>
<feature type="transmembrane region" description="Helical" evidence="1">
    <location>
        <begin position="74"/>
        <end position="91"/>
    </location>
</feature>
<protein>
    <submittedName>
        <fullName evidence="2">DUF4153 domain-containing protein</fullName>
    </submittedName>
</protein>
<feature type="transmembrane region" description="Helical" evidence="1">
    <location>
        <begin position="252"/>
        <end position="271"/>
    </location>
</feature>
<feature type="transmembrane region" description="Helical" evidence="1">
    <location>
        <begin position="144"/>
        <end position="165"/>
    </location>
</feature>
<sequence>MTPHTAAPLHKPLLLLISLLQGLGLLVLHESVEYSFWPGTSFGPLYGLIAFTLIAPTMLLLTLTRENGGRSAKWIASFSLLCAGLAYYVGVQATPPDKVESGALIFTLVVTMGLASFKALMYIQQRAGRQHITYGALFTLSWQNFLVLALGGLFTLVIFGLLKLWGGLFNIIGIDYFSDLFKQKWFLYPALSLGLGFGIILLRSQLAIISTIANIWHVLTKFLLVLLVFISLLFLLFLPFEGLSALWQTGKGSLLLLWLMALILFFINSVYQSEETNRAYPIWLHRFIYIGIACLPIYSVISFYGLSARVGQYGLTLERCWAWLIWGMLTLFAAGYCVGIIRKRDNWVAQLSKVNIGMGLVVLMVTLLVNSPLLDYRKISVNSQLARLDSGLVTIEEFDFHYFRNHLARPGYLALIDLKARYAESKPEVAQRIEELMVNRWSRASVISGDRFATRVEVYPQGYVLPAELLDHIYSYHKDDWQFKNSQSELLIAIDLNGDNSDEFVVIFNQKFSRYAFMHIKTDGGWQVQNLQAHNVDNKIDLLEAIKANPPQAIEPKWKTLQIGELKFQVQ</sequence>
<dbReference type="RefSeq" id="WP_303492136.1">
    <property type="nucleotide sequence ID" value="NZ_JAUOPB010000004.1"/>
</dbReference>
<dbReference type="Pfam" id="PF13687">
    <property type="entry name" value="DUF4153"/>
    <property type="match status" value="1"/>
</dbReference>
<accession>A0AAW7X3U7</accession>